<dbReference type="PANTHER" id="PTHR35109:SF1">
    <property type="entry name" value="GLUTAMATE RACEMASE"/>
    <property type="match status" value="1"/>
</dbReference>
<accession>A0A1E5W5B1</accession>
<dbReference type="AlphaFoldDB" id="A0A1E5W5B1"/>
<dbReference type="Proteomes" id="UP000095767">
    <property type="component" value="Unassembled WGS sequence"/>
</dbReference>
<dbReference type="STRING" id="888268.A0A1E5W5B1"/>
<evidence type="ECO:0000313" key="2">
    <source>
        <dbReference type="Proteomes" id="UP000095767"/>
    </source>
</evidence>
<proteinExistence type="predicted"/>
<protein>
    <submittedName>
        <fullName evidence="1">Uncharacterized protein</fullName>
    </submittedName>
</protein>
<dbReference type="EMBL" id="LWDX02020887">
    <property type="protein sequence ID" value="OEL32531.1"/>
    <property type="molecule type" value="Genomic_DNA"/>
</dbReference>
<reference evidence="1 2" key="1">
    <citation type="submission" date="2016-09" db="EMBL/GenBank/DDBJ databases">
        <title>The draft genome of Dichanthelium oligosanthes: A C3 panicoid grass species.</title>
        <authorList>
            <person name="Studer A.J."/>
            <person name="Schnable J.C."/>
            <person name="Brutnell T.P."/>
        </authorList>
    </citation>
    <scope>NUCLEOTIDE SEQUENCE [LARGE SCALE GENOMIC DNA]</scope>
    <source>
        <strain evidence="2">cv. Kellogg 1175</strain>
        <tissue evidence="1">Leaf</tissue>
    </source>
</reference>
<gene>
    <name evidence="1" type="ORF">BAE44_0006446</name>
</gene>
<name>A0A1E5W5B1_9POAL</name>
<dbReference type="OrthoDB" id="1930788at2759"/>
<organism evidence="1 2">
    <name type="scientific">Dichanthelium oligosanthes</name>
    <dbReference type="NCBI Taxonomy" id="888268"/>
    <lineage>
        <taxon>Eukaryota</taxon>
        <taxon>Viridiplantae</taxon>
        <taxon>Streptophyta</taxon>
        <taxon>Embryophyta</taxon>
        <taxon>Tracheophyta</taxon>
        <taxon>Spermatophyta</taxon>
        <taxon>Magnoliopsida</taxon>
        <taxon>Liliopsida</taxon>
        <taxon>Poales</taxon>
        <taxon>Poaceae</taxon>
        <taxon>PACMAD clade</taxon>
        <taxon>Panicoideae</taxon>
        <taxon>Panicodae</taxon>
        <taxon>Paniceae</taxon>
        <taxon>Dichantheliinae</taxon>
        <taxon>Dichanthelium</taxon>
    </lineage>
</organism>
<sequence>MLSIIVQKKQVADGADQIRSDRMYGEDGSGYKYRVRKFWRQPSTNHSNASPRTFSNSFSTSSVMFPSFVLKAKPASMGRHALVKSTALLWGVKNKQSTNLVRRLEPAEARSAETSLWVPHPRTGIYYPKGFEWVMEDVPSGAASFQQSYWFRTGEAESASSTTSKNDAASLDHPFV</sequence>
<comment type="caution">
    <text evidence="1">The sequence shown here is derived from an EMBL/GenBank/DDBJ whole genome shotgun (WGS) entry which is preliminary data.</text>
</comment>
<keyword evidence="2" id="KW-1185">Reference proteome</keyword>
<dbReference type="PANTHER" id="PTHR35109">
    <property type="entry name" value="GLUTAMATE RACEMASE"/>
    <property type="match status" value="1"/>
</dbReference>
<evidence type="ECO:0000313" key="1">
    <source>
        <dbReference type="EMBL" id="OEL32531.1"/>
    </source>
</evidence>